<feature type="transmembrane region" description="Helical" evidence="1">
    <location>
        <begin position="121"/>
        <end position="145"/>
    </location>
</feature>
<keyword evidence="1" id="KW-0472">Membrane</keyword>
<dbReference type="HOGENOM" id="CLU_160696_0_0_5"/>
<dbReference type="Proteomes" id="UP000000321">
    <property type="component" value="Unassembled WGS sequence"/>
</dbReference>
<feature type="transmembrane region" description="Helical" evidence="1">
    <location>
        <begin position="96"/>
        <end position="114"/>
    </location>
</feature>
<evidence type="ECO:0000313" key="2">
    <source>
        <dbReference type="EMBL" id="EAS50624.1"/>
    </source>
</evidence>
<keyword evidence="1" id="KW-0812">Transmembrane</keyword>
<comment type="caution">
    <text evidence="2">The sequence shown here is derived from an EMBL/GenBank/DDBJ whole genome shotgun (WGS) entry which is preliminary data.</text>
</comment>
<name>Q1YK99_AURMS</name>
<dbReference type="Pfam" id="PF14248">
    <property type="entry name" value="DUF4345"/>
    <property type="match status" value="1"/>
</dbReference>
<dbReference type="AlphaFoldDB" id="Q1YK99"/>
<dbReference type="BioCyc" id="AURANTIMONAS:SI859A1_00744-MONOMER"/>
<evidence type="ECO:0008006" key="4">
    <source>
        <dbReference type="Google" id="ProtNLM"/>
    </source>
</evidence>
<gene>
    <name evidence="2" type="ORF">SI859A1_00744</name>
</gene>
<feature type="transmembrane region" description="Helical" evidence="1">
    <location>
        <begin position="31"/>
        <end position="52"/>
    </location>
</feature>
<evidence type="ECO:0000256" key="1">
    <source>
        <dbReference type="SAM" id="Phobius"/>
    </source>
</evidence>
<keyword evidence="3" id="KW-1185">Reference proteome</keyword>
<feature type="transmembrane region" description="Helical" evidence="1">
    <location>
        <begin position="72"/>
        <end position="90"/>
    </location>
</feature>
<proteinExistence type="predicted"/>
<accession>Q1YK99</accession>
<organism evidence="2 3">
    <name type="scientific">Aurantimonas manganoxydans (strain ATCC BAA-1229 / DSM 21871 / SI85-9A1)</name>
    <dbReference type="NCBI Taxonomy" id="287752"/>
    <lineage>
        <taxon>Bacteria</taxon>
        <taxon>Pseudomonadati</taxon>
        <taxon>Pseudomonadota</taxon>
        <taxon>Alphaproteobacteria</taxon>
        <taxon>Hyphomicrobiales</taxon>
        <taxon>Aurantimonadaceae</taxon>
        <taxon>Aurantimonas</taxon>
    </lineage>
</organism>
<keyword evidence="1" id="KW-1133">Transmembrane helix</keyword>
<dbReference type="InterPro" id="IPR025597">
    <property type="entry name" value="DUF4345"/>
</dbReference>
<evidence type="ECO:0000313" key="3">
    <source>
        <dbReference type="Proteomes" id="UP000000321"/>
    </source>
</evidence>
<reference evidence="2 3" key="1">
    <citation type="journal article" date="2008" name="Appl. Environ. Microbiol.">
        <title>Genomic insights into Mn(II) oxidation by the marine alphaproteobacterium Aurantimonas sp. strain SI85-9A1.</title>
        <authorList>
            <person name="Dick G.J."/>
            <person name="Podell S."/>
            <person name="Johnson H.A."/>
            <person name="Rivera-Espinoza Y."/>
            <person name="Bernier-Latmani R."/>
            <person name="McCarthy J.K."/>
            <person name="Torpey J.W."/>
            <person name="Clement B.G."/>
            <person name="Gaasterland T."/>
            <person name="Tebo B.M."/>
        </authorList>
    </citation>
    <scope>NUCLEOTIDE SEQUENCE [LARGE SCALE GENOMIC DNA]</scope>
    <source>
        <strain evidence="2 3">SI85-9A1</strain>
    </source>
</reference>
<sequence>MRLYKRGPADPTNGAPMDFALPQTNADMLPFGAACVTILMGLVALFAPRITLRLLRLEIRQTHPEALAESRATIAGFWLGVGIVTVAFYNQPFVQMALGAGWLFTGFGRLVSILSDRGATLFNWVFLLVALALAGAALAPVFGFIPN</sequence>
<protein>
    <recommendedName>
        <fullName evidence="4">DUF4345 domain-containing protein</fullName>
    </recommendedName>
</protein>
<dbReference type="EMBL" id="AAPJ01000002">
    <property type="protein sequence ID" value="EAS50624.1"/>
    <property type="molecule type" value="Genomic_DNA"/>
</dbReference>